<dbReference type="AlphaFoldDB" id="A0AA37GTJ9"/>
<name>A0AA37GTJ9_9PEZI</name>
<proteinExistence type="predicted"/>
<reference evidence="1 2" key="1">
    <citation type="submission" date="2021-07" db="EMBL/GenBank/DDBJ databases">
        <title>Genome data of Colletotrichum spaethianum.</title>
        <authorList>
            <person name="Utami Y.D."/>
            <person name="Hiruma K."/>
        </authorList>
    </citation>
    <scope>NUCLEOTIDE SEQUENCE [LARGE SCALE GENOMIC DNA]</scope>
    <source>
        <strain evidence="1 2">MAFF 242679</strain>
    </source>
</reference>
<evidence type="ECO:0000313" key="2">
    <source>
        <dbReference type="Proteomes" id="UP001055172"/>
    </source>
</evidence>
<evidence type="ECO:0000313" key="1">
    <source>
        <dbReference type="EMBL" id="GJC86252.1"/>
    </source>
</evidence>
<protein>
    <submittedName>
        <fullName evidence="1">Uncharacterized protein</fullName>
    </submittedName>
</protein>
<organism evidence="1 2">
    <name type="scientific">Colletotrichum liriopes</name>
    <dbReference type="NCBI Taxonomy" id="708192"/>
    <lineage>
        <taxon>Eukaryota</taxon>
        <taxon>Fungi</taxon>
        <taxon>Dikarya</taxon>
        <taxon>Ascomycota</taxon>
        <taxon>Pezizomycotina</taxon>
        <taxon>Sordariomycetes</taxon>
        <taxon>Hypocreomycetidae</taxon>
        <taxon>Glomerellales</taxon>
        <taxon>Glomerellaceae</taxon>
        <taxon>Colletotrichum</taxon>
        <taxon>Colletotrichum spaethianum species complex</taxon>
    </lineage>
</organism>
<dbReference type="EMBL" id="BPPX01000021">
    <property type="protein sequence ID" value="GJC86252.1"/>
    <property type="molecule type" value="Genomic_DNA"/>
</dbReference>
<dbReference type="Proteomes" id="UP001055172">
    <property type="component" value="Unassembled WGS sequence"/>
</dbReference>
<accession>A0AA37GTJ9</accession>
<sequence>MAAAIRRRVVYLVACGLRPAELFQTVWAAVVSGGVFLEELDEMSDLKGLKEVKEKGVKEEEA</sequence>
<keyword evidence="2" id="KW-1185">Reference proteome</keyword>
<gene>
    <name evidence="1" type="ORF">ColLi_09090</name>
</gene>
<comment type="caution">
    <text evidence="1">The sequence shown here is derived from an EMBL/GenBank/DDBJ whole genome shotgun (WGS) entry which is preliminary data.</text>
</comment>